<feature type="region of interest" description="Disordered" evidence="1">
    <location>
        <begin position="1"/>
        <end position="103"/>
    </location>
</feature>
<evidence type="ECO:0000313" key="3">
    <source>
        <dbReference type="Proteomes" id="UP000664940"/>
    </source>
</evidence>
<reference evidence="2 3" key="1">
    <citation type="journal article" date="2020" name="Nature">
        <title>Six reference-quality genomes reveal evolution of bat adaptations.</title>
        <authorList>
            <person name="Jebb D."/>
            <person name="Huang Z."/>
            <person name="Pippel M."/>
            <person name="Hughes G.M."/>
            <person name="Lavrichenko K."/>
            <person name="Devanna P."/>
            <person name="Winkler S."/>
            <person name="Jermiin L.S."/>
            <person name="Skirmuntt E.C."/>
            <person name="Katzourakis A."/>
            <person name="Burkitt-Gray L."/>
            <person name="Ray D.A."/>
            <person name="Sullivan K.A.M."/>
            <person name="Roscito J.G."/>
            <person name="Kirilenko B.M."/>
            <person name="Davalos L.M."/>
            <person name="Corthals A.P."/>
            <person name="Power M.L."/>
            <person name="Jones G."/>
            <person name="Ransome R.D."/>
            <person name="Dechmann D.K.N."/>
            <person name="Locatelli A.G."/>
            <person name="Puechmaille S.J."/>
            <person name="Fedrigo O."/>
            <person name="Jarvis E.D."/>
            <person name="Hiller M."/>
            <person name="Vernes S.C."/>
            <person name="Myers E.W."/>
            <person name="Teeling E.C."/>
        </authorList>
    </citation>
    <scope>NUCLEOTIDE SEQUENCE [LARGE SCALE GENOMIC DNA]</scope>
    <source>
        <strain evidence="2">Bat1K_MPI-CBG_1</strain>
    </source>
</reference>
<protein>
    <submittedName>
        <fullName evidence="2">Uncharacterized protein</fullName>
    </submittedName>
</protein>
<accession>A0A834EVE4</accession>
<evidence type="ECO:0000313" key="2">
    <source>
        <dbReference type="EMBL" id="KAF6130746.1"/>
    </source>
</evidence>
<sequence length="160" mass="16613">MRGRADAPGGAGTPWPRLSARHPEHSLGRRAPRGTHDQSGGSAGRSPSRQPSGSSAQPPGVPGGGLSRLRRQRPLRGVLVEGGGGAGSPGKRELLRDPAPGPRCRGKAASFLPAWAWGRAPSGGRAWGRAARPRFPCRAHQSLRSAATDSLLPRARGHSV</sequence>
<feature type="compositionally biased region" description="Low complexity" evidence="1">
    <location>
        <begin position="44"/>
        <end position="58"/>
    </location>
</feature>
<dbReference type="AlphaFoldDB" id="A0A834EVE4"/>
<organism evidence="2 3">
    <name type="scientific">Phyllostomus discolor</name>
    <name type="common">pale spear-nosed bat</name>
    <dbReference type="NCBI Taxonomy" id="89673"/>
    <lineage>
        <taxon>Eukaryota</taxon>
        <taxon>Metazoa</taxon>
        <taxon>Chordata</taxon>
        <taxon>Craniata</taxon>
        <taxon>Vertebrata</taxon>
        <taxon>Euteleostomi</taxon>
        <taxon>Mammalia</taxon>
        <taxon>Eutheria</taxon>
        <taxon>Laurasiatheria</taxon>
        <taxon>Chiroptera</taxon>
        <taxon>Yangochiroptera</taxon>
        <taxon>Phyllostomidae</taxon>
        <taxon>Phyllostominae</taxon>
        <taxon>Phyllostomus</taxon>
    </lineage>
</organism>
<dbReference type="Proteomes" id="UP000664940">
    <property type="component" value="Unassembled WGS sequence"/>
</dbReference>
<comment type="caution">
    <text evidence="2">The sequence shown here is derived from an EMBL/GenBank/DDBJ whole genome shotgun (WGS) entry which is preliminary data.</text>
</comment>
<gene>
    <name evidence="2" type="ORF">HJG60_007724</name>
</gene>
<proteinExistence type="predicted"/>
<name>A0A834EVE4_9CHIR</name>
<evidence type="ECO:0000256" key="1">
    <source>
        <dbReference type="SAM" id="MobiDB-lite"/>
    </source>
</evidence>
<dbReference type="EMBL" id="JABVXQ010000001">
    <property type="protein sequence ID" value="KAF6130746.1"/>
    <property type="molecule type" value="Genomic_DNA"/>
</dbReference>